<dbReference type="AlphaFoldDB" id="A0AAE1MKB7"/>
<protein>
    <submittedName>
        <fullName evidence="1">Uncharacterized protein</fullName>
    </submittedName>
</protein>
<evidence type="ECO:0000313" key="1">
    <source>
        <dbReference type="EMBL" id="KAK4264998.1"/>
    </source>
</evidence>
<comment type="caution">
    <text evidence="1">The sequence shown here is derived from an EMBL/GenBank/DDBJ whole genome shotgun (WGS) entry which is preliminary data.</text>
</comment>
<accession>A0AAE1MKB7</accession>
<sequence>MDCSVCFCQAQAQPNPIRSFSPAFLLHLLAKGRIENSPVVPSSAARERENCLIEELLEPPSHEKAVIVSPIELF</sequence>
<evidence type="ECO:0000313" key="2">
    <source>
        <dbReference type="Proteomes" id="UP001293593"/>
    </source>
</evidence>
<reference evidence="1" key="1">
    <citation type="submission" date="2023-10" db="EMBL/GenBank/DDBJ databases">
        <title>Chromosome-level genome of the transformable northern wattle, Acacia crassicarpa.</title>
        <authorList>
            <person name="Massaro I."/>
            <person name="Sinha N.R."/>
            <person name="Poethig S."/>
            <person name="Leichty A.R."/>
        </authorList>
    </citation>
    <scope>NUCLEOTIDE SEQUENCE</scope>
    <source>
        <strain evidence="1">Acra3RX</strain>
        <tissue evidence="1">Leaf</tissue>
    </source>
</reference>
<organism evidence="1 2">
    <name type="scientific">Acacia crassicarpa</name>
    <name type="common">northern wattle</name>
    <dbReference type="NCBI Taxonomy" id="499986"/>
    <lineage>
        <taxon>Eukaryota</taxon>
        <taxon>Viridiplantae</taxon>
        <taxon>Streptophyta</taxon>
        <taxon>Embryophyta</taxon>
        <taxon>Tracheophyta</taxon>
        <taxon>Spermatophyta</taxon>
        <taxon>Magnoliopsida</taxon>
        <taxon>eudicotyledons</taxon>
        <taxon>Gunneridae</taxon>
        <taxon>Pentapetalae</taxon>
        <taxon>rosids</taxon>
        <taxon>fabids</taxon>
        <taxon>Fabales</taxon>
        <taxon>Fabaceae</taxon>
        <taxon>Caesalpinioideae</taxon>
        <taxon>mimosoid clade</taxon>
        <taxon>Acacieae</taxon>
        <taxon>Acacia</taxon>
    </lineage>
</organism>
<keyword evidence="2" id="KW-1185">Reference proteome</keyword>
<gene>
    <name evidence="1" type="ORF">QN277_026107</name>
</gene>
<dbReference type="EMBL" id="JAWXYG010000008">
    <property type="protein sequence ID" value="KAK4264998.1"/>
    <property type="molecule type" value="Genomic_DNA"/>
</dbReference>
<dbReference type="Proteomes" id="UP001293593">
    <property type="component" value="Unassembled WGS sequence"/>
</dbReference>
<proteinExistence type="predicted"/>
<name>A0AAE1MKB7_9FABA</name>